<dbReference type="UniPathway" id="UPA00113">
    <property type="reaction ID" value="UER00529"/>
</dbReference>
<accession>A0A8H5G9U6</accession>
<dbReference type="PROSITE" id="PS51186">
    <property type="entry name" value="GNAT"/>
    <property type="match status" value="1"/>
</dbReference>
<dbReference type="OrthoDB" id="410198at2759"/>
<proteinExistence type="predicted"/>
<dbReference type="SUPFAM" id="SSF55729">
    <property type="entry name" value="Acyl-CoA N-acyltransferases (Nat)"/>
    <property type="match status" value="1"/>
</dbReference>
<name>A0A8H5G9U6_9AGAR</name>
<dbReference type="Pfam" id="PF13508">
    <property type="entry name" value="Acetyltransf_7"/>
    <property type="match status" value="1"/>
</dbReference>
<dbReference type="InterPro" id="IPR000182">
    <property type="entry name" value="GNAT_dom"/>
</dbReference>
<sequence>MSSKFLDVDGRQIPSFCFAVLTLNALSLPAGDAWTFQVNCKRIEVRDTLALRHSVLWPDKDISFVQLVEDDAGIHLGAFLVNDNRDIPVAIISLFTEDIPHIPISPALHAGRTIRFRKFACDPAYQRMGIGSRLLEHAVSIARSDMNGSLLWCDARTATLDWYQKRGFEKFGETFYKGSAEYVRIQREIL</sequence>
<dbReference type="Proteomes" id="UP000559027">
    <property type="component" value="Unassembled WGS sequence"/>
</dbReference>
<dbReference type="CDD" id="cd04301">
    <property type="entry name" value="NAT_SF"/>
    <property type="match status" value="1"/>
</dbReference>
<dbReference type="AlphaFoldDB" id="A0A8H5G9U6"/>
<protein>
    <recommendedName>
        <fullName evidence="1">N-acetyltransferase domain-containing protein</fullName>
    </recommendedName>
</protein>
<keyword evidence="3" id="KW-1185">Reference proteome</keyword>
<evidence type="ECO:0000313" key="3">
    <source>
        <dbReference type="Proteomes" id="UP000559027"/>
    </source>
</evidence>
<evidence type="ECO:0000259" key="1">
    <source>
        <dbReference type="PROSITE" id="PS51186"/>
    </source>
</evidence>
<reference evidence="2 3" key="1">
    <citation type="journal article" date="2020" name="ISME J.">
        <title>Uncovering the hidden diversity of litter-decomposition mechanisms in mushroom-forming fungi.</title>
        <authorList>
            <person name="Floudas D."/>
            <person name="Bentzer J."/>
            <person name="Ahren D."/>
            <person name="Johansson T."/>
            <person name="Persson P."/>
            <person name="Tunlid A."/>
        </authorList>
    </citation>
    <scope>NUCLEOTIDE SEQUENCE [LARGE SCALE GENOMIC DNA]</scope>
    <source>
        <strain evidence="2 3">CBS 146.42</strain>
    </source>
</reference>
<feature type="domain" description="N-acetyltransferase" evidence="1">
    <location>
        <begin position="35"/>
        <end position="188"/>
    </location>
</feature>
<dbReference type="GO" id="GO:0016747">
    <property type="term" value="F:acyltransferase activity, transferring groups other than amino-acyl groups"/>
    <property type="evidence" value="ECO:0007669"/>
    <property type="project" value="InterPro"/>
</dbReference>
<gene>
    <name evidence="2" type="ORF">D9756_004512</name>
</gene>
<evidence type="ECO:0000313" key="2">
    <source>
        <dbReference type="EMBL" id="KAF5360895.1"/>
    </source>
</evidence>
<dbReference type="InterPro" id="IPR016181">
    <property type="entry name" value="Acyl_CoA_acyltransferase"/>
</dbReference>
<comment type="caution">
    <text evidence="2">The sequence shown here is derived from an EMBL/GenBank/DDBJ whole genome shotgun (WGS) entry which is preliminary data.</text>
</comment>
<dbReference type="Gene3D" id="3.40.630.30">
    <property type="match status" value="1"/>
</dbReference>
<dbReference type="GO" id="GO:0006048">
    <property type="term" value="P:UDP-N-acetylglucosamine biosynthetic process"/>
    <property type="evidence" value="ECO:0007669"/>
    <property type="project" value="UniProtKB-UniPathway"/>
</dbReference>
<dbReference type="EMBL" id="JAACJO010000003">
    <property type="protein sequence ID" value="KAF5360895.1"/>
    <property type="molecule type" value="Genomic_DNA"/>
</dbReference>
<organism evidence="2 3">
    <name type="scientific">Leucocoprinus leucothites</name>
    <dbReference type="NCBI Taxonomy" id="201217"/>
    <lineage>
        <taxon>Eukaryota</taxon>
        <taxon>Fungi</taxon>
        <taxon>Dikarya</taxon>
        <taxon>Basidiomycota</taxon>
        <taxon>Agaricomycotina</taxon>
        <taxon>Agaricomycetes</taxon>
        <taxon>Agaricomycetidae</taxon>
        <taxon>Agaricales</taxon>
        <taxon>Agaricineae</taxon>
        <taxon>Agaricaceae</taxon>
        <taxon>Leucocoprinus</taxon>
    </lineage>
</organism>